<name>A0A7M7J6D1_VARDE</name>
<dbReference type="PRINTS" id="PR00326">
    <property type="entry name" value="GTP1OBG"/>
</dbReference>
<dbReference type="GO" id="GO:0050793">
    <property type="term" value="P:regulation of developmental process"/>
    <property type="evidence" value="ECO:0007669"/>
    <property type="project" value="UniProtKB-ARBA"/>
</dbReference>
<keyword evidence="2" id="KW-0547">Nucleotide-binding</keyword>
<feature type="region of interest" description="Disordered" evidence="8">
    <location>
        <begin position="1"/>
        <end position="50"/>
    </location>
</feature>
<evidence type="ECO:0000256" key="7">
    <source>
        <dbReference type="ARBA" id="ARBA00069022"/>
    </source>
</evidence>
<feature type="domain" description="CP-type G" evidence="9">
    <location>
        <begin position="117"/>
        <end position="302"/>
    </location>
</feature>
<dbReference type="CDD" id="cd04178">
    <property type="entry name" value="Nucleostemin_like"/>
    <property type="match status" value="1"/>
</dbReference>
<dbReference type="InterPro" id="IPR050755">
    <property type="entry name" value="TRAFAC_YlqF/YawG_RiboMat"/>
</dbReference>
<dbReference type="InterPro" id="IPR023179">
    <property type="entry name" value="GTP-bd_ortho_bundle_sf"/>
</dbReference>
<dbReference type="Pfam" id="PF01926">
    <property type="entry name" value="MMR_HSR1"/>
    <property type="match status" value="1"/>
</dbReference>
<dbReference type="RefSeq" id="XP_022647475.1">
    <property type="nucleotide sequence ID" value="XM_022791740.1"/>
</dbReference>
<dbReference type="RefSeq" id="XP_022647476.1">
    <property type="nucleotide sequence ID" value="XM_022791741.1"/>
</dbReference>
<dbReference type="InterPro" id="IPR030378">
    <property type="entry name" value="G_CP_dom"/>
</dbReference>
<evidence type="ECO:0000256" key="2">
    <source>
        <dbReference type="ARBA" id="ARBA00022741"/>
    </source>
</evidence>
<dbReference type="InParanoid" id="A0A7M7J6D1"/>
<dbReference type="GeneID" id="111244522"/>
<protein>
    <recommendedName>
        <fullName evidence="7">Guanine nucleotide-binding protein-like 3 homolog</fullName>
    </recommendedName>
</protein>
<evidence type="ECO:0000256" key="4">
    <source>
        <dbReference type="ARBA" id="ARBA00023134"/>
    </source>
</evidence>
<dbReference type="AlphaFoldDB" id="A0A7M7J6D1"/>
<dbReference type="Proteomes" id="UP000594260">
    <property type="component" value="Unplaced"/>
</dbReference>
<comment type="subcellular location">
    <subcellularLocation>
        <location evidence="1">Nucleus</location>
        <location evidence="1">Nucleolus</location>
    </subcellularLocation>
</comment>
<accession>A0A7M7J6D1</accession>
<dbReference type="FunFam" id="3.40.50.300:FF:000571">
    <property type="entry name" value="Guanine nucleotide-binding protein-like NSN1"/>
    <property type="match status" value="1"/>
</dbReference>
<keyword evidence="3" id="KW-0175">Coiled coil</keyword>
<dbReference type="Gene3D" id="3.40.50.300">
    <property type="entry name" value="P-loop containing nucleotide triphosphate hydrolases"/>
    <property type="match status" value="1"/>
</dbReference>
<feature type="compositionally biased region" description="Basic residues" evidence="8">
    <location>
        <begin position="27"/>
        <end position="39"/>
    </location>
</feature>
<keyword evidence="5" id="KW-0539">Nucleus</keyword>
<dbReference type="EnsemblMetazoa" id="XM_022791740">
    <property type="protein sequence ID" value="XP_022647475"/>
    <property type="gene ID" value="LOC111244522"/>
</dbReference>
<dbReference type="PROSITE" id="PS51721">
    <property type="entry name" value="G_CP"/>
    <property type="match status" value="1"/>
</dbReference>
<dbReference type="PANTHER" id="PTHR11089:SF30">
    <property type="entry name" value="GUANINE NUCLEOTIDE-BINDING PROTEIN-LIKE 3 HOMOLOG"/>
    <property type="match status" value="1"/>
</dbReference>
<evidence type="ECO:0000256" key="8">
    <source>
        <dbReference type="SAM" id="MobiDB-lite"/>
    </source>
</evidence>
<dbReference type="SUPFAM" id="SSF52540">
    <property type="entry name" value="P-loop containing nucleoside triphosphate hydrolases"/>
    <property type="match status" value="1"/>
</dbReference>
<keyword evidence="11" id="KW-1185">Reference proteome</keyword>
<feature type="compositionally biased region" description="Acidic residues" evidence="8">
    <location>
        <begin position="459"/>
        <end position="477"/>
    </location>
</feature>
<dbReference type="OMA" id="NWIKYFR"/>
<dbReference type="GO" id="GO:0005525">
    <property type="term" value="F:GTP binding"/>
    <property type="evidence" value="ECO:0007669"/>
    <property type="project" value="UniProtKB-KW"/>
</dbReference>
<feature type="region of interest" description="Disordered" evidence="8">
    <location>
        <begin position="445"/>
        <end position="529"/>
    </location>
</feature>
<dbReference type="FunCoup" id="A0A7M7J6D1">
    <property type="interactions" value="1562"/>
</dbReference>
<feature type="compositionally biased region" description="Basic residues" evidence="8">
    <location>
        <begin position="1"/>
        <end position="19"/>
    </location>
</feature>
<evidence type="ECO:0000256" key="5">
    <source>
        <dbReference type="ARBA" id="ARBA00023242"/>
    </source>
</evidence>
<dbReference type="GO" id="GO:0005730">
    <property type="term" value="C:nucleolus"/>
    <property type="evidence" value="ECO:0007669"/>
    <property type="project" value="UniProtKB-SubCell"/>
</dbReference>
<dbReference type="FunFam" id="1.10.1580.10:FF:000002">
    <property type="entry name" value="Guanine nucleotide-binding protein-like 3 (nucleolar)-like"/>
    <property type="match status" value="1"/>
</dbReference>
<evidence type="ECO:0000256" key="1">
    <source>
        <dbReference type="ARBA" id="ARBA00004604"/>
    </source>
</evidence>
<dbReference type="InterPro" id="IPR027417">
    <property type="entry name" value="P-loop_NTPase"/>
</dbReference>
<evidence type="ECO:0000259" key="9">
    <source>
        <dbReference type="PROSITE" id="PS51721"/>
    </source>
</evidence>
<evidence type="ECO:0000313" key="10">
    <source>
        <dbReference type="EnsemblMetazoa" id="XP_022647476"/>
    </source>
</evidence>
<dbReference type="GO" id="GO:0051239">
    <property type="term" value="P:regulation of multicellular organismal process"/>
    <property type="evidence" value="ECO:0007669"/>
    <property type="project" value="UniProtKB-ARBA"/>
</dbReference>
<evidence type="ECO:0000256" key="6">
    <source>
        <dbReference type="ARBA" id="ARBA00059892"/>
    </source>
</evidence>
<dbReference type="KEGG" id="vde:111244522"/>
<dbReference type="PANTHER" id="PTHR11089">
    <property type="entry name" value="GTP-BINDING PROTEIN-RELATED"/>
    <property type="match status" value="1"/>
</dbReference>
<dbReference type="Pfam" id="PF08701">
    <property type="entry name" value="GN3L_Grn1"/>
    <property type="match status" value="1"/>
</dbReference>
<dbReference type="InterPro" id="IPR014813">
    <property type="entry name" value="Gnl3_N_dom"/>
</dbReference>
<dbReference type="Gene3D" id="1.10.1580.10">
    <property type="match status" value="1"/>
</dbReference>
<dbReference type="CTD" id="42060"/>
<reference evidence="10" key="1">
    <citation type="submission" date="2021-01" db="UniProtKB">
        <authorList>
            <consortium name="EnsemblMetazoa"/>
        </authorList>
    </citation>
    <scope>IDENTIFICATION</scope>
</reference>
<evidence type="ECO:0000313" key="11">
    <source>
        <dbReference type="Proteomes" id="UP000594260"/>
    </source>
</evidence>
<dbReference type="InterPro" id="IPR006073">
    <property type="entry name" value="GTP-bd"/>
</dbReference>
<keyword evidence="4" id="KW-0342">GTP-binding</keyword>
<sequence length="555" mass="63307">MKIKQRKSKRIPCAHRYRVEKKQRERERKRKRDARRNPIKSRNPNKDLRVPNCAPFKERIMQEAVEVKARIDEEKRLRHMEAKARRQQEKFKEYETIDTDNCRVLVEKAGNTAHSFVQEVNKVIEKSDIIVQVLDARDPMGTRSAEVEKTVLGTGKRLLLLLNKCDLIPADNLKAWLIFLRKEFPTLPFKASTQNQRNQLSQNRGINIQELYEDEVISNKRCLGAQHLMKILGNYCRNKDIKISIKVGVVGFPNVGKSSVINSLKRTKACLTGATPGLTRLAQEVTLDKHVQLIDSPGVIFDKSDSTGAALRNACRVEALADPVTPALEIISRANKEQLMLQYKIKEDYVNGEEFMAHIAKARGFIGRGGIYNQDAAARLIINDWNSGKIKYYTVPPEENKNALISTQIVSTFAKEFELDSDFTDKSVMMNLPQVLPSSTVKMDVSSEEAMEAHAANEKDDEAEQNEKEDFDIEEMEDSSKEKRTRTLVRILANPSKKRKAQEVDDSINDPSYNNLRQNRSLKAAFKKAQKKAKKSDKLSTILSESFDTAFQDLR</sequence>
<dbReference type="EnsemblMetazoa" id="XM_022791741">
    <property type="protein sequence ID" value="XP_022647476"/>
    <property type="gene ID" value="LOC111244522"/>
</dbReference>
<organism evidence="10 11">
    <name type="scientific">Varroa destructor</name>
    <name type="common">Honeybee mite</name>
    <dbReference type="NCBI Taxonomy" id="109461"/>
    <lineage>
        <taxon>Eukaryota</taxon>
        <taxon>Metazoa</taxon>
        <taxon>Ecdysozoa</taxon>
        <taxon>Arthropoda</taxon>
        <taxon>Chelicerata</taxon>
        <taxon>Arachnida</taxon>
        <taxon>Acari</taxon>
        <taxon>Parasitiformes</taxon>
        <taxon>Mesostigmata</taxon>
        <taxon>Gamasina</taxon>
        <taxon>Dermanyssoidea</taxon>
        <taxon>Varroidae</taxon>
        <taxon>Varroa</taxon>
    </lineage>
</organism>
<dbReference type="OrthoDB" id="444945at2759"/>
<proteinExistence type="predicted"/>
<evidence type="ECO:0000256" key="3">
    <source>
        <dbReference type="ARBA" id="ARBA00023054"/>
    </source>
</evidence>
<comment type="function">
    <text evidence="6">May play a role in regulating cellular proliferation.</text>
</comment>
<feature type="compositionally biased region" description="Polar residues" evidence="8">
    <location>
        <begin position="509"/>
        <end position="521"/>
    </location>
</feature>